<feature type="compositionally biased region" description="Polar residues" evidence="2">
    <location>
        <begin position="228"/>
        <end position="239"/>
    </location>
</feature>
<feature type="compositionally biased region" description="Basic and acidic residues" evidence="2">
    <location>
        <begin position="202"/>
        <end position="214"/>
    </location>
</feature>
<feature type="compositionally biased region" description="Basic and acidic residues" evidence="2">
    <location>
        <begin position="371"/>
        <end position="385"/>
    </location>
</feature>
<dbReference type="AlphaFoldDB" id="A0A8H4RUJ2"/>
<feature type="compositionally biased region" description="Low complexity" evidence="2">
    <location>
        <begin position="144"/>
        <end position="158"/>
    </location>
</feature>
<feature type="compositionally biased region" description="Basic and acidic residues" evidence="2">
    <location>
        <begin position="413"/>
        <end position="424"/>
    </location>
</feature>
<dbReference type="PANTHER" id="PTHR38705:SF1">
    <property type="entry name" value="PROTEIN RDS1"/>
    <property type="match status" value="1"/>
</dbReference>
<proteinExistence type="predicted"/>
<name>A0A8H4RUJ2_9HELO</name>
<organism evidence="3 4">
    <name type="scientific">Cudoniella acicularis</name>
    <dbReference type="NCBI Taxonomy" id="354080"/>
    <lineage>
        <taxon>Eukaryota</taxon>
        <taxon>Fungi</taxon>
        <taxon>Dikarya</taxon>
        <taxon>Ascomycota</taxon>
        <taxon>Pezizomycotina</taxon>
        <taxon>Leotiomycetes</taxon>
        <taxon>Helotiales</taxon>
        <taxon>Tricladiaceae</taxon>
        <taxon>Cudoniella</taxon>
    </lineage>
</organism>
<feature type="region of interest" description="Disordered" evidence="2">
    <location>
        <begin position="64"/>
        <end position="88"/>
    </location>
</feature>
<feature type="region of interest" description="Disordered" evidence="2">
    <location>
        <begin position="101"/>
        <end position="121"/>
    </location>
</feature>
<feature type="region of interest" description="Disordered" evidence="2">
    <location>
        <begin position="135"/>
        <end position="170"/>
    </location>
</feature>
<dbReference type="InterPro" id="IPR039254">
    <property type="entry name" value="Rds1"/>
</dbReference>
<feature type="region of interest" description="Disordered" evidence="2">
    <location>
        <begin position="186"/>
        <end position="254"/>
    </location>
</feature>
<feature type="region of interest" description="Disordered" evidence="2">
    <location>
        <begin position="371"/>
        <end position="459"/>
    </location>
</feature>
<evidence type="ECO:0000313" key="4">
    <source>
        <dbReference type="Proteomes" id="UP000566819"/>
    </source>
</evidence>
<gene>
    <name evidence="3" type="ORF">G7Y89_g1833</name>
</gene>
<dbReference type="OrthoDB" id="1001765at2759"/>
<feature type="coiled-coil region" evidence="1">
    <location>
        <begin position="260"/>
        <end position="288"/>
    </location>
</feature>
<protein>
    <submittedName>
        <fullName evidence="3">Uncharacterized protein</fullName>
    </submittedName>
</protein>
<dbReference type="PANTHER" id="PTHR38705">
    <property type="entry name" value="PROTEIN RDS1"/>
    <property type="match status" value="1"/>
</dbReference>
<accession>A0A8H4RUJ2</accession>
<evidence type="ECO:0000256" key="2">
    <source>
        <dbReference type="SAM" id="MobiDB-lite"/>
    </source>
</evidence>
<comment type="caution">
    <text evidence="3">The sequence shown here is derived from an EMBL/GenBank/DDBJ whole genome shotgun (WGS) entry which is preliminary data.</text>
</comment>
<feature type="compositionally biased region" description="Polar residues" evidence="2">
    <location>
        <begin position="159"/>
        <end position="170"/>
    </location>
</feature>
<feature type="compositionally biased region" description="Polar residues" evidence="2">
    <location>
        <begin position="428"/>
        <end position="459"/>
    </location>
</feature>
<evidence type="ECO:0000256" key="1">
    <source>
        <dbReference type="SAM" id="Coils"/>
    </source>
</evidence>
<dbReference type="Pfam" id="PF13668">
    <property type="entry name" value="Ferritin_2"/>
    <property type="match status" value="1"/>
</dbReference>
<evidence type="ECO:0000313" key="3">
    <source>
        <dbReference type="EMBL" id="KAF4636259.1"/>
    </source>
</evidence>
<dbReference type="EMBL" id="JAAMPI010000074">
    <property type="protein sequence ID" value="KAF4636259.1"/>
    <property type="molecule type" value="Genomic_DNA"/>
</dbReference>
<reference evidence="3 4" key="1">
    <citation type="submission" date="2020-03" db="EMBL/GenBank/DDBJ databases">
        <title>Draft Genome Sequence of Cudoniella acicularis.</title>
        <authorList>
            <person name="Buettner E."/>
            <person name="Kellner H."/>
        </authorList>
    </citation>
    <scope>NUCLEOTIDE SEQUENCE [LARGE SCALE GENOMIC DNA]</scope>
    <source>
        <strain evidence="3 4">DSM 108380</strain>
    </source>
</reference>
<dbReference type="Proteomes" id="UP000566819">
    <property type="component" value="Unassembled WGS sequence"/>
</dbReference>
<sequence length="907" mass="101092">MRAEQNRLAAEEAIRAEEVDRLAEQNLLAEQNRLAEEADRLAEDRFRAEQAILLTNQWKERDRTSSLLSENKISRPKGLATSASTRREKRLTQINLEKLVSQEQPGQQAQSVRAAIQDQNARRVKTLRDKALQVKATRKEQATQADQKQVAQEQAAQAERNSITQEKAATTQYSIEDDLYEISDRERERRRIRRQEQAGQKQAREDKEGARVTRETLANQWKEKGKTDSTAVKNKNSTPRGLAASALARRKERPVTQINLEELVSQEQQDQQKQKEQQKQLANAAQAQEIPLAGKQDRVIARNLANQLKERREQGGSEGPGNVPLVPKGLVARAREALVKEKGRVEERPKEQQKITVENIAKQWQERGVKPNEKLELKESKEGRNKARVPRGLAASAKRRQRPVTQIDLGNLVDRESAESRAESPRSQTAASLVLDSSRNHNQTVKSQATRPSTERLSNPSKVHIELKVLERGVWQTETLLIDLSEPWEFTRRVTKYIRKEGFYLFNTKLEELTLQTCLQDILADGTNTVLLVERADLNNLQRSLAINPLISDPNLDSSSKHSQENSLERPTRRQRPAGQKQDPSPAIYLSIDIRSPIKMRCLLYAYSIIIGSLVAAAPLCNDTIDIAGGGPPDIGKPLSISPSAVKGFQLALFLENLEGIDKYPNDTIEVVAKIAAQEEVYVTTITDLLETYHAYPVPPCNYSFPVNSTEEFFELANIITSVGIGATIGLSEHLAITDPLLIQSVLSILTVEARHDAFFRHLEGKTPNPAPFDTSISDIWAYNLALSLTIPGSCCTEIPLPILSTLRVSDPTSANSTESCIREFEWDPTQISFVAEANKQLLVGWVNQLNMPVYTPLKITAKGKGTAAVPLGMNGAVFAVVTTQKPDNTDDLALATLAGPVFLTLS</sequence>
<keyword evidence="1" id="KW-0175">Coiled coil</keyword>
<feature type="compositionally biased region" description="Basic and acidic residues" evidence="2">
    <location>
        <begin position="559"/>
        <end position="572"/>
    </location>
</feature>
<keyword evidence="4" id="KW-1185">Reference proteome</keyword>
<feature type="compositionally biased region" description="Polar residues" evidence="2">
    <location>
        <begin position="101"/>
        <end position="111"/>
    </location>
</feature>
<feature type="region of interest" description="Disordered" evidence="2">
    <location>
        <begin position="554"/>
        <end position="584"/>
    </location>
</feature>